<proteinExistence type="predicted"/>
<dbReference type="EMBL" id="MHSH01000020">
    <property type="protein sequence ID" value="OHA41717.1"/>
    <property type="molecule type" value="Genomic_DNA"/>
</dbReference>
<accession>A0A1G2P040</accession>
<dbReference type="Proteomes" id="UP000176429">
    <property type="component" value="Unassembled WGS sequence"/>
</dbReference>
<protein>
    <submittedName>
        <fullName evidence="1">Uncharacterized protein</fullName>
    </submittedName>
</protein>
<organism evidence="1 2">
    <name type="scientific">Candidatus Taylorbacteria bacterium RIFCSPLOWO2_02_FULL_46_40</name>
    <dbReference type="NCBI Taxonomy" id="1802329"/>
    <lineage>
        <taxon>Bacteria</taxon>
        <taxon>Candidatus Tayloriibacteriota</taxon>
    </lineage>
</organism>
<evidence type="ECO:0000313" key="1">
    <source>
        <dbReference type="EMBL" id="OHA41717.1"/>
    </source>
</evidence>
<reference evidence="1 2" key="1">
    <citation type="journal article" date="2016" name="Nat. Commun.">
        <title>Thousands of microbial genomes shed light on interconnected biogeochemical processes in an aquifer system.</title>
        <authorList>
            <person name="Anantharaman K."/>
            <person name="Brown C.T."/>
            <person name="Hug L.A."/>
            <person name="Sharon I."/>
            <person name="Castelle C.J."/>
            <person name="Probst A.J."/>
            <person name="Thomas B.C."/>
            <person name="Singh A."/>
            <person name="Wilkins M.J."/>
            <person name="Karaoz U."/>
            <person name="Brodie E.L."/>
            <person name="Williams K.H."/>
            <person name="Hubbard S.S."/>
            <person name="Banfield J.F."/>
        </authorList>
    </citation>
    <scope>NUCLEOTIDE SEQUENCE [LARGE SCALE GENOMIC DNA]</scope>
</reference>
<sequence length="166" mass="19516">MQNRLQNFVLFVMLFAALSLFVRHCRGMFRFASISEKIRLGLKKKAVGIRIFLRLPVLSNELIVIDDRLIRVYATLNTFHRRILEFRKRIEENNQTFTERRKSGPACYALEDNLRLAELHNKEVLLYNQLMQASGQQFSQSHMVPYGRKALPPRLTSVGLKRVRRI</sequence>
<name>A0A1G2P040_9BACT</name>
<comment type="caution">
    <text evidence="1">The sequence shown here is derived from an EMBL/GenBank/DDBJ whole genome shotgun (WGS) entry which is preliminary data.</text>
</comment>
<dbReference type="AlphaFoldDB" id="A0A1G2P040"/>
<gene>
    <name evidence="1" type="ORF">A3H68_03595</name>
</gene>
<evidence type="ECO:0000313" key="2">
    <source>
        <dbReference type="Proteomes" id="UP000176429"/>
    </source>
</evidence>